<dbReference type="InterPro" id="IPR036565">
    <property type="entry name" value="Mur-like_cat_sf"/>
</dbReference>
<gene>
    <name evidence="7" type="primary">murD</name>
    <name evidence="11" type="ORF">DCP75_17895</name>
</gene>
<feature type="domain" description="Mur ligase C-terminal" evidence="9">
    <location>
        <begin position="310"/>
        <end position="424"/>
    </location>
</feature>
<protein>
    <recommendedName>
        <fullName evidence="7 8">UDP-N-acetylmuramoylalanine--D-glutamate ligase</fullName>
        <ecNumber evidence="7 8">6.3.2.9</ecNumber>
    </recommendedName>
    <alternativeName>
        <fullName evidence="7">D-glutamic acid-adding enzyme</fullName>
    </alternativeName>
    <alternativeName>
        <fullName evidence="7">UDP-N-acetylmuramoyl-L-alanyl-D-glutamate synthetase</fullName>
    </alternativeName>
</protein>
<evidence type="ECO:0000259" key="9">
    <source>
        <dbReference type="Pfam" id="PF02875"/>
    </source>
</evidence>
<proteinExistence type="inferred from homology"/>
<keyword evidence="5 7" id="KW-0547">Nucleotide-binding</keyword>
<comment type="catalytic activity">
    <reaction evidence="7 8">
        <text>UDP-N-acetyl-alpha-D-muramoyl-L-alanine + D-glutamate + ATP = UDP-N-acetyl-alpha-D-muramoyl-L-alanyl-D-glutamate + ADP + phosphate + H(+)</text>
        <dbReference type="Rhea" id="RHEA:16429"/>
        <dbReference type="ChEBI" id="CHEBI:15378"/>
        <dbReference type="ChEBI" id="CHEBI:29986"/>
        <dbReference type="ChEBI" id="CHEBI:30616"/>
        <dbReference type="ChEBI" id="CHEBI:43474"/>
        <dbReference type="ChEBI" id="CHEBI:83898"/>
        <dbReference type="ChEBI" id="CHEBI:83900"/>
        <dbReference type="ChEBI" id="CHEBI:456216"/>
        <dbReference type="EC" id="6.3.2.9"/>
    </reaction>
</comment>
<evidence type="ECO:0000256" key="2">
    <source>
        <dbReference type="ARBA" id="ARBA00004752"/>
    </source>
</evidence>
<evidence type="ECO:0000256" key="4">
    <source>
        <dbReference type="ARBA" id="ARBA00022598"/>
    </source>
</evidence>
<keyword evidence="7 8" id="KW-0132">Cell division</keyword>
<evidence type="ECO:0000313" key="11">
    <source>
        <dbReference type="EMBL" id="HAN29558.1"/>
    </source>
</evidence>
<comment type="pathway">
    <text evidence="2 7 8">Cell wall biogenesis; peptidoglycan biosynthesis.</text>
</comment>
<dbReference type="GO" id="GO:0051301">
    <property type="term" value="P:cell division"/>
    <property type="evidence" value="ECO:0007669"/>
    <property type="project" value="UniProtKB-KW"/>
</dbReference>
<dbReference type="STRING" id="1121937.GCA_000423125_03050"/>
<dbReference type="NCBIfam" id="TIGR01087">
    <property type="entry name" value="murD"/>
    <property type="match status" value="1"/>
</dbReference>
<dbReference type="HAMAP" id="MF_00639">
    <property type="entry name" value="MurD"/>
    <property type="match status" value="1"/>
</dbReference>
<comment type="function">
    <text evidence="7 8">Cell wall formation. Catalyzes the addition of glutamate to the nucleotide precursor UDP-N-acetylmuramoyl-L-alanine (UMA).</text>
</comment>
<evidence type="ECO:0000256" key="8">
    <source>
        <dbReference type="RuleBase" id="RU003664"/>
    </source>
</evidence>
<dbReference type="Pfam" id="PF21799">
    <property type="entry name" value="MurD-like_N"/>
    <property type="match status" value="1"/>
</dbReference>
<dbReference type="Proteomes" id="UP000259273">
    <property type="component" value="Unassembled WGS sequence"/>
</dbReference>
<dbReference type="Gene3D" id="3.90.190.20">
    <property type="entry name" value="Mur ligase, C-terminal domain"/>
    <property type="match status" value="1"/>
</dbReference>
<accession>A0A3C1KSP7</accession>
<dbReference type="GO" id="GO:0005524">
    <property type="term" value="F:ATP binding"/>
    <property type="evidence" value="ECO:0007669"/>
    <property type="project" value="UniProtKB-UniRule"/>
</dbReference>
<sequence>MTQGLIASSGDEVVFGLGATGLSCARFLHRNGRRFVVIDTRDNPPELAVLQREMPEVPVFAGAIPDAVVEQGGAWVVSPGIALDHPVVTRALAAGAQVSGDIDLFMRAASAPVVGITGSNAKSTVTALLGVMAAEAGLNVGVGGNLGVPALDLLAAERELYVLELSSFQLERAGSLGLAVATVLNVSADHLDRHGSLQHYHQAKHRIFRGCAHAVVNRDDPLTLPLVGAETAVSSWRMKEPELHGFGLRVMDGQEMLCLGFDALLAVNELGMPGRHNVANVLAALALGHAAGLPMPAMLSAARSFGGLPHRCQLVAEHAGVRFVNDSKGTNVGATAAALRGFGEGAQVVLIAGGVGKGQDFRPLRQALQSTAKALILIGEAADEIARAVGDLLPVQRAQDMADAVRLASDCAASGDVVLLSPACASFDMFSGYPARGDAFAAAAKGLNRGGEA</sequence>
<dbReference type="Gene3D" id="3.40.50.720">
    <property type="entry name" value="NAD(P)-binding Rossmann-like Domain"/>
    <property type="match status" value="1"/>
</dbReference>
<dbReference type="Gene3D" id="3.40.1190.10">
    <property type="entry name" value="Mur-like, catalytic domain"/>
    <property type="match status" value="1"/>
</dbReference>
<evidence type="ECO:0000256" key="1">
    <source>
        <dbReference type="ARBA" id="ARBA00004496"/>
    </source>
</evidence>
<feature type="domain" description="Mur ligase central" evidence="10">
    <location>
        <begin position="116"/>
        <end position="287"/>
    </location>
</feature>
<dbReference type="GO" id="GO:0071555">
    <property type="term" value="P:cell wall organization"/>
    <property type="evidence" value="ECO:0007669"/>
    <property type="project" value="UniProtKB-KW"/>
</dbReference>
<dbReference type="InterPro" id="IPR005762">
    <property type="entry name" value="MurD"/>
</dbReference>
<feature type="binding site" evidence="7">
    <location>
        <begin position="118"/>
        <end position="124"/>
    </location>
    <ligand>
        <name>ATP</name>
        <dbReference type="ChEBI" id="CHEBI:30616"/>
    </ligand>
</feature>
<dbReference type="EC" id="6.3.2.9" evidence="7 8"/>
<evidence type="ECO:0000256" key="6">
    <source>
        <dbReference type="ARBA" id="ARBA00022840"/>
    </source>
</evidence>
<keyword evidence="7 8" id="KW-0573">Peptidoglycan synthesis</keyword>
<name>A0A3C1KSP7_9GAMM</name>
<dbReference type="Pfam" id="PF08245">
    <property type="entry name" value="Mur_ligase_M"/>
    <property type="match status" value="1"/>
</dbReference>
<comment type="caution">
    <text evidence="11">The sequence shown here is derived from an EMBL/GenBank/DDBJ whole genome shotgun (WGS) entry which is preliminary data.</text>
</comment>
<keyword evidence="3 7" id="KW-0963">Cytoplasm</keyword>
<dbReference type="PANTHER" id="PTHR43692">
    <property type="entry name" value="UDP-N-ACETYLMURAMOYLALANINE--D-GLUTAMATE LIGASE"/>
    <property type="match status" value="1"/>
</dbReference>
<dbReference type="GO" id="GO:0009252">
    <property type="term" value="P:peptidoglycan biosynthetic process"/>
    <property type="evidence" value="ECO:0007669"/>
    <property type="project" value="UniProtKB-UniRule"/>
</dbReference>
<dbReference type="GO" id="GO:0008764">
    <property type="term" value="F:UDP-N-acetylmuramoylalanine-D-glutamate ligase activity"/>
    <property type="evidence" value="ECO:0007669"/>
    <property type="project" value="UniProtKB-UniRule"/>
</dbReference>
<keyword evidence="4 7" id="KW-0436">Ligase</keyword>
<reference evidence="11 12" key="1">
    <citation type="journal article" date="2018" name="Nat. Biotechnol.">
        <title>A standardized bacterial taxonomy based on genome phylogeny substantially revises the tree of life.</title>
        <authorList>
            <person name="Parks D.H."/>
            <person name="Chuvochina M."/>
            <person name="Waite D.W."/>
            <person name="Rinke C."/>
            <person name="Skarshewski A."/>
            <person name="Chaumeil P.A."/>
            <person name="Hugenholtz P."/>
        </authorList>
    </citation>
    <scope>NUCLEOTIDE SEQUENCE [LARGE SCALE GENOMIC DNA]</scope>
    <source>
        <strain evidence="11">UBA9158</strain>
    </source>
</reference>
<dbReference type="Pfam" id="PF02875">
    <property type="entry name" value="Mur_ligase_C"/>
    <property type="match status" value="1"/>
</dbReference>
<keyword evidence="7 8" id="KW-0961">Cell wall biogenesis/degradation</keyword>
<evidence type="ECO:0000256" key="7">
    <source>
        <dbReference type="HAMAP-Rule" id="MF_00639"/>
    </source>
</evidence>
<dbReference type="GO" id="GO:0005737">
    <property type="term" value="C:cytoplasm"/>
    <property type="evidence" value="ECO:0007669"/>
    <property type="project" value="UniProtKB-SubCell"/>
</dbReference>
<dbReference type="SUPFAM" id="SSF53623">
    <property type="entry name" value="MurD-like peptide ligases, catalytic domain"/>
    <property type="match status" value="1"/>
</dbReference>
<dbReference type="EMBL" id="DMND01000239">
    <property type="protein sequence ID" value="HAN29558.1"/>
    <property type="molecule type" value="Genomic_DNA"/>
</dbReference>
<dbReference type="InterPro" id="IPR013221">
    <property type="entry name" value="Mur_ligase_cen"/>
</dbReference>
<comment type="subcellular location">
    <subcellularLocation>
        <location evidence="1 7 8">Cytoplasm</location>
    </subcellularLocation>
</comment>
<keyword evidence="7 8" id="KW-0133">Cell shape</keyword>
<keyword evidence="6 7" id="KW-0067">ATP-binding</keyword>
<dbReference type="SUPFAM" id="SSF53244">
    <property type="entry name" value="MurD-like peptide ligases, peptide-binding domain"/>
    <property type="match status" value="1"/>
</dbReference>
<dbReference type="SUPFAM" id="SSF51984">
    <property type="entry name" value="MurCD N-terminal domain"/>
    <property type="match status" value="1"/>
</dbReference>
<evidence type="ECO:0000259" key="10">
    <source>
        <dbReference type="Pfam" id="PF08245"/>
    </source>
</evidence>
<dbReference type="AlphaFoldDB" id="A0A3C1KSP7"/>
<comment type="similarity">
    <text evidence="7">Belongs to the MurCDEF family.</text>
</comment>
<dbReference type="UniPathway" id="UPA00219"/>
<dbReference type="InterPro" id="IPR036615">
    <property type="entry name" value="Mur_ligase_C_dom_sf"/>
</dbReference>
<dbReference type="InterPro" id="IPR004101">
    <property type="entry name" value="Mur_ligase_C"/>
</dbReference>
<evidence type="ECO:0000256" key="5">
    <source>
        <dbReference type="ARBA" id="ARBA00022741"/>
    </source>
</evidence>
<keyword evidence="7 8" id="KW-0131">Cell cycle</keyword>
<evidence type="ECO:0000256" key="3">
    <source>
        <dbReference type="ARBA" id="ARBA00022490"/>
    </source>
</evidence>
<evidence type="ECO:0000313" key="12">
    <source>
        <dbReference type="Proteomes" id="UP000259273"/>
    </source>
</evidence>
<dbReference type="PANTHER" id="PTHR43692:SF1">
    <property type="entry name" value="UDP-N-ACETYLMURAMOYLALANINE--D-GLUTAMATE LIGASE"/>
    <property type="match status" value="1"/>
</dbReference>
<dbReference type="GO" id="GO:0008360">
    <property type="term" value="P:regulation of cell shape"/>
    <property type="evidence" value="ECO:0007669"/>
    <property type="project" value="UniProtKB-KW"/>
</dbReference>
<organism evidence="11 12">
    <name type="scientific">Haliea salexigens</name>
    <dbReference type="NCBI Taxonomy" id="287487"/>
    <lineage>
        <taxon>Bacteria</taxon>
        <taxon>Pseudomonadati</taxon>
        <taxon>Pseudomonadota</taxon>
        <taxon>Gammaproteobacteria</taxon>
        <taxon>Cellvibrionales</taxon>
        <taxon>Halieaceae</taxon>
        <taxon>Haliea</taxon>
    </lineage>
</organism>